<dbReference type="GeneID" id="90529159"/>
<evidence type="ECO:0000256" key="2">
    <source>
        <dbReference type="ARBA" id="ARBA00007430"/>
    </source>
</evidence>
<evidence type="ECO:0000256" key="7">
    <source>
        <dbReference type="SAM" id="Phobius"/>
    </source>
</evidence>
<feature type="transmembrane region" description="Helical" evidence="7">
    <location>
        <begin position="12"/>
        <end position="34"/>
    </location>
</feature>
<evidence type="ECO:0000256" key="3">
    <source>
        <dbReference type="ARBA" id="ARBA00022475"/>
    </source>
</evidence>
<comment type="caution">
    <text evidence="8">The sequence shown here is derived from an EMBL/GenBank/DDBJ whole genome shotgun (WGS) entry which is preliminary data.</text>
</comment>
<feature type="transmembrane region" description="Helical" evidence="7">
    <location>
        <begin position="441"/>
        <end position="464"/>
    </location>
</feature>
<dbReference type="GO" id="GO:0005886">
    <property type="term" value="C:plasma membrane"/>
    <property type="evidence" value="ECO:0007669"/>
    <property type="project" value="UniProtKB-SubCell"/>
</dbReference>
<evidence type="ECO:0000256" key="6">
    <source>
        <dbReference type="ARBA" id="ARBA00023136"/>
    </source>
</evidence>
<protein>
    <submittedName>
        <fullName evidence="8">Lipopolysaccharide biosynthesis protein</fullName>
    </submittedName>
</protein>
<feature type="transmembrane region" description="Helical" evidence="7">
    <location>
        <begin position="417"/>
        <end position="435"/>
    </location>
</feature>
<dbReference type="RefSeq" id="WP_025278508.1">
    <property type="nucleotide sequence ID" value="NZ_CAMLUE010000020.1"/>
</dbReference>
<dbReference type="Pfam" id="PF13440">
    <property type="entry name" value="Polysacc_synt_3"/>
    <property type="match status" value="1"/>
</dbReference>
<keyword evidence="5 7" id="KW-1133">Transmembrane helix</keyword>
<keyword evidence="4 7" id="KW-0812">Transmembrane</keyword>
<gene>
    <name evidence="8" type="ORF">K8U91_08480</name>
</gene>
<dbReference type="Proteomes" id="UP000757103">
    <property type="component" value="Unassembled WGS sequence"/>
</dbReference>
<evidence type="ECO:0000313" key="8">
    <source>
        <dbReference type="EMBL" id="HJG89488.1"/>
    </source>
</evidence>
<evidence type="ECO:0000256" key="1">
    <source>
        <dbReference type="ARBA" id="ARBA00004651"/>
    </source>
</evidence>
<evidence type="ECO:0000256" key="5">
    <source>
        <dbReference type="ARBA" id="ARBA00022989"/>
    </source>
</evidence>
<feature type="transmembrane region" description="Helical" evidence="7">
    <location>
        <begin position="46"/>
        <end position="69"/>
    </location>
</feature>
<feature type="transmembrane region" description="Helical" evidence="7">
    <location>
        <begin position="113"/>
        <end position="137"/>
    </location>
</feature>
<dbReference type="AlphaFoldDB" id="A0A921MRU7"/>
<name>A0A921MRU7_9BACT</name>
<sequence>MKEDLKGKTTRALVWSSADKVGQQVFYLVAGIILARQLSPTDYGKVGVLTIFIALSGILIDSGFSSALIRKKGATQADYSTVFYLNIAISCLLYALLYAAAPFIAAFFNVPDLTLICRVLFLVIPMNALSLIQQTLLFKHFKLSVNARVNLWALGLASVAAVVMAYCGMGVWSLVTQTLGLAVLRALFFWTFNDWRPQWVFRMASLREFFGYSSNLVVSGIINNVFNKIYPIIIGKFYGMTQTGYYTQADKYQDIASALIGNIFRSVAFPVFSTVQDDLQRLKRICRKNVRAIAFFIFPIMLLMVVVSYPLILLVLKAQWLPSVPYFRLLCLSGICSPFIILFYDLFNSLGYSRLNLQLEIGKKAYLFIGIALFYSTGIMYLIGWWVSYSVLSLVASIFFARRFIGYGYGEYLKDILPYLLLALAAAVISAIVYLLLPGDVWRLCVVPVVYAAVYLGSACVLKLEMWREMASMLKARMQKGGEE</sequence>
<comment type="similarity">
    <text evidence="2">Belongs to the polysaccharide synthase family.</text>
</comment>
<dbReference type="PANTHER" id="PTHR30250:SF10">
    <property type="entry name" value="LIPOPOLYSACCHARIDE BIOSYNTHESIS PROTEIN WZXC"/>
    <property type="match status" value="1"/>
</dbReference>
<reference evidence="8" key="1">
    <citation type="journal article" date="2021" name="PeerJ">
        <title>Extensive microbial diversity within the chicken gut microbiome revealed by metagenomics and culture.</title>
        <authorList>
            <person name="Gilroy R."/>
            <person name="Ravi A."/>
            <person name="Getino M."/>
            <person name="Pursley I."/>
            <person name="Horton D.L."/>
            <person name="Alikhan N.F."/>
            <person name="Baker D."/>
            <person name="Gharbi K."/>
            <person name="Hall N."/>
            <person name="Watson M."/>
            <person name="Adriaenssens E.M."/>
            <person name="Foster-Nyarko E."/>
            <person name="Jarju S."/>
            <person name="Secka A."/>
            <person name="Antonio M."/>
            <person name="Oren A."/>
            <person name="Chaudhuri R.R."/>
            <person name="La Ragione R."/>
            <person name="Hildebrand F."/>
            <person name="Pallen M.J."/>
        </authorList>
    </citation>
    <scope>NUCLEOTIDE SEQUENCE</scope>
    <source>
        <strain evidence="8">CHK121-7720</strain>
    </source>
</reference>
<feature type="transmembrane region" description="Helical" evidence="7">
    <location>
        <begin position="172"/>
        <end position="192"/>
    </location>
</feature>
<accession>A0A921MRU7</accession>
<feature type="transmembrane region" description="Helical" evidence="7">
    <location>
        <begin position="365"/>
        <end position="383"/>
    </location>
</feature>
<feature type="transmembrane region" description="Helical" evidence="7">
    <location>
        <begin position="81"/>
        <end position="107"/>
    </location>
</feature>
<keyword evidence="6 7" id="KW-0472">Membrane</keyword>
<feature type="transmembrane region" description="Helical" evidence="7">
    <location>
        <begin position="149"/>
        <end position="166"/>
    </location>
</feature>
<feature type="transmembrane region" description="Helical" evidence="7">
    <location>
        <begin position="326"/>
        <end position="344"/>
    </location>
</feature>
<dbReference type="EMBL" id="DYUD01000024">
    <property type="protein sequence ID" value="HJG89488.1"/>
    <property type="molecule type" value="Genomic_DNA"/>
</dbReference>
<comment type="subcellular location">
    <subcellularLocation>
        <location evidence="1">Cell membrane</location>
        <topology evidence="1">Multi-pass membrane protein</topology>
    </subcellularLocation>
</comment>
<dbReference type="InterPro" id="IPR050833">
    <property type="entry name" value="Poly_Biosynth_Transport"/>
</dbReference>
<feature type="transmembrane region" description="Helical" evidence="7">
    <location>
        <begin position="292"/>
        <end position="314"/>
    </location>
</feature>
<dbReference type="CDD" id="cd13127">
    <property type="entry name" value="MATE_tuaB_like"/>
    <property type="match status" value="1"/>
</dbReference>
<evidence type="ECO:0000313" key="9">
    <source>
        <dbReference type="Proteomes" id="UP000757103"/>
    </source>
</evidence>
<proteinExistence type="inferred from homology"/>
<evidence type="ECO:0000256" key="4">
    <source>
        <dbReference type="ARBA" id="ARBA00022692"/>
    </source>
</evidence>
<keyword evidence="3" id="KW-1003">Cell membrane</keyword>
<organism evidence="8 9">
    <name type="scientific">Barnesiella viscericola</name>
    <dbReference type="NCBI Taxonomy" id="397865"/>
    <lineage>
        <taxon>Bacteria</taxon>
        <taxon>Pseudomonadati</taxon>
        <taxon>Bacteroidota</taxon>
        <taxon>Bacteroidia</taxon>
        <taxon>Bacteroidales</taxon>
        <taxon>Barnesiellaceae</taxon>
        <taxon>Barnesiella</taxon>
    </lineage>
</organism>
<dbReference type="PANTHER" id="PTHR30250">
    <property type="entry name" value="PST FAMILY PREDICTED COLANIC ACID TRANSPORTER"/>
    <property type="match status" value="1"/>
</dbReference>
<reference evidence="8" key="2">
    <citation type="submission" date="2021-09" db="EMBL/GenBank/DDBJ databases">
        <authorList>
            <person name="Gilroy R."/>
        </authorList>
    </citation>
    <scope>NUCLEOTIDE SEQUENCE</scope>
    <source>
        <strain evidence="8">CHK121-7720</strain>
    </source>
</reference>